<dbReference type="AlphaFoldDB" id="A0A914YAQ0"/>
<name>A0A914YAQ0_9BILA</name>
<reference evidence="2" key="1">
    <citation type="submission" date="2022-11" db="UniProtKB">
        <authorList>
            <consortium name="WormBaseParasite"/>
        </authorList>
    </citation>
    <scope>IDENTIFICATION</scope>
</reference>
<dbReference type="WBParaSite" id="PSU_v2.g1584.t1">
    <property type="protein sequence ID" value="PSU_v2.g1584.t1"/>
    <property type="gene ID" value="PSU_v2.g1584"/>
</dbReference>
<evidence type="ECO:0000313" key="2">
    <source>
        <dbReference type="WBParaSite" id="PSU_v2.g1584.t1"/>
    </source>
</evidence>
<sequence>MRHLKHKYFKSLPLSNETYCYSNQKLGYTQSLADMNLCELRFCNASIVLDVGGQPMVTQSLIRHPIPNIDHRANCSLRIHDGNGTNECQRKTFKGTISLFSKDSINYYFEQARIPAPKGFIDGAWKSLVELISKYTQHYSTLRIWAGPIWDNDNNGLIDSVKKDKNVSHVFIVLLRCSAGNWADDFTHCKDETKTRVLSFILPLIEKDYNCLDPTVYLFQNMARVRDVELLTDFEFFVDRNLYSPKMALQLRTEVKEELWQLEQDIHH</sequence>
<protein>
    <submittedName>
        <fullName evidence="2">Uncharacterized protein</fullName>
    </submittedName>
</protein>
<evidence type="ECO:0000313" key="1">
    <source>
        <dbReference type="Proteomes" id="UP000887577"/>
    </source>
</evidence>
<keyword evidence="1" id="KW-1185">Reference proteome</keyword>
<dbReference type="Gene3D" id="3.40.570.10">
    <property type="entry name" value="Extracellular Endonuclease, subunit A"/>
    <property type="match status" value="1"/>
</dbReference>
<organism evidence="1 2">
    <name type="scientific">Panagrolaimus superbus</name>
    <dbReference type="NCBI Taxonomy" id="310955"/>
    <lineage>
        <taxon>Eukaryota</taxon>
        <taxon>Metazoa</taxon>
        <taxon>Ecdysozoa</taxon>
        <taxon>Nematoda</taxon>
        <taxon>Chromadorea</taxon>
        <taxon>Rhabditida</taxon>
        <taxon>Tylenchina</taxon>
        <taxon>Panagrolaimomorpha</taxon>
        <taxon>Panagrolaimoidea</taxon>
        <taxon>Panagrolaimidae</taxon>
        <taxon>Panagrolaimus</taxon>
    </lineage>
</organism>
<proteinExistence type="predicted"/>
<dbReference type="Proteomes" id="UP000887577">
    <property type="component" value="Unplaced"/>
</dbReference>
<accession>A0A914YAQ0</accession>
<dbReference type="InterPro" id="IPR044929">
    <property type="entry name" value="DNA/RNA_non-sp_Endonuclease_sf"/>
</dbReference>